<evidence type="ECO:0000259" key="1">
    <source>
        <dbReference type="Pfam" id="PF09699"/>
    </source>
</evidence>
<dbReference type="AlphaFoldDB" id="A0A1P8WIK0"/>
<dbReference type="SUPFAM" id="SSF48695">
    <property type="entry name" value="Multiheme cytochromes"/>
    <property type="match status" value="1"/>
</dbReference>
<organism evidence="2 3">
    <name type="scientific">Fuerstiella marisgermanici</name>
    <dbReference type="NCBI Taxonomy" id="1891926"/>
    <lineage>
        <taxon>Bacteria</taxon>
        <taxon>Pseudomonadati</taxon>
        <taxon>Planctomycetota</taxon>
        <taxon>Planctomycetia</taxon>
        <taxon>Planctomycetales</taxon>
        <taxon>Planctomycetaceae</taxon>
        <taxon>Fuerstiella</taxon>
    </lineage>
</organism>
<reference evidence="2 3" key="1">
    <citation type="journal article" date="2016" name="Front. Microbiol.">
        <title>Fuerstia marisgermanicae gen. nov., sp. nov., an Unusual Member of the Phylum Planctomycetes from the German Wadden Sea.</title>
        <authorList>
            <person name="Kohn T."/>
            <person name="Heuer A."/>
            <person name="Jogler M."/>
            <person name="Vollmers J."/>
            <person name="Boedeker C."/>
            <person name="Bunk B."/>
            <person name="Rast P."/>
            <person name="Borchert D."/>
            <person name="Glockner I."/>
            <person name="Freese H.M."/>
            <person name="Klenk H.P."/>
            <person name="Overmann J."/>
            <person name="Kaster A.K."/>
            <person name="Rohde M."/>
            <person name="Wiegand S."/>
            <person name="Jogler C."/>
        </authorList>
    </citation>
    <scope>NUCLEOTIDE SEQUENCE [LARGE SCALE GENOMIC DNA]</scope>
    <source>
        <strain evidence="2 3">NH11</strain>
    </source>
</reference>
<protein>
    <submittedName>
        <fullName evidence="2">Doubled CXXCH motif (Paired_CXXCH_1)</fullName>
    </submittedName>
</protein>
<dbReference type="Pfam" id="PF09699">
    <property type="entry name" value="Paired_CXXCH_1"/>
    <property type="match status" value="2"/>
</dbReference>
<sequence length="103" mass="11862">MKFDHGKISCLSCHNAEDYDALKLADGSRIEFSDVMTLCGQCHGPQMRDYEHNVHGGMTGHWNLAWGPREKNNCVDCHNPHSPQFPKMQPTFKPRDRFLEKPH</sequence>
<gene>
    <name evidence="2" type="ORF">Fuma_03499</name>
</gene>
<feature type="domain" description="Doubled CXXCH motif" evidence="1">
    <location>
        <begin position="68"/>
        <end position="89"/>
    </location>
</feature>
<dbReference type="InterPro" id="IPR010177">
    <property type="entry name" value="Paired_CXXCH_1"/>
</dbReference>
<dbReference type="EMBL" id="CP017641">
    <property type="protein sequence ID" value="APZ93881.1"/>
    <property type="molecule type" value="Genomic_DNA"/>
</dbReference>
<dbReference type="STRING" id="1891926.Fuma_03499"/>
<evidence type="ECO:0000313" key="3">
    <source>
        <dbReference type="Proteomes" id="UP000187735"/>
    </source>
</evidence>
<proteinExistence type="predicted"/>
<keyword evidence="3" id="KW-1185">Reference proteome</keyword>
<evidence type="ECO:0000313" key="2">
    <source>
        <dbReference type="EMBL" id="APZ93881.1"/>
    </source>
</evidence>
<accession>A0A1P8WIK0</accession>
<dbReference type="Proteomes" id="UP000187735">
    <property type="component" value="Chromosome"/>
</dbReference>
<name>A0A1P8WIK0_9PLAN</name>
<dbReference type="KEGG" id="fmr:Fuma_03499"/>
<dbReference type="Gene3D" id="1.10.1130.10">
    <property type="entry name" value="Flavocytochrome C3, Chain A"/>
    <property type="match status" value="1"/>
</dbReference>
<dbReference type="InterPro" id="IPR036280">
    <property type="entry name" value="Multihaem_cyt_sf"/>
</dbReference>
<feature type="domain" description="Doubled CXXCH motif" evidence="1">
    <location>
        <begin position="9"/>
        <end position="47"/>
    </location>
</feature>